<dbReference type="Gene3D" id="3.40.50.1820">
    <property type="entry name" value="alpha/beta hydrolase"/>
    <property type="match status" value="1"/>
</dbReference>
<dbReference type="EMBL" id="JALNTG010000010">
    <property type="protein sequence ID" value="MDD9319157.1"/>
    <property type="molecule type" value="Genomic_DNA"/>
</dbReference>
<sequence>MTTKELSYGIHDFSLENFIEEYCSPTENSINERWHFASSLIQIHRWAESAHASYLLIGGSFVSSNSNPADLDIIVVFKNNLLTQKCPESLLIGQTRVDIQYISEDNPLLLDAFIFLLAHSKSGMAKGIARILVNSNNEAPIIPSQKPVLYNTVIEIYSGQTQILPYSRKGIIIPIHGVNTNAHWLSYFSLLASNSGWGIAPFIYGRECPTTLLKSKRREKIAEEFRIWLIKVREQFNGPIAIFGHSLGTYIFAKYLELYNDNSDKFCGVVLAGSILNTGFDWNKYLNSNRITALCNTYSIRDEWVKKMPNGGYFFCKDALYGQAGYSGFEINHNRLFQNKLDILNHVNMFENDTIQQWINFLEISFKLYNSTDYIRQNINLEKIIQPFTS</sequence>
<organism evidence="1 2">
    <name type="scientific">Acinetobacter lactucae</name>
    <dbReference type="NCBI Taxonomy" id="1785128"/>
    <lineage>
        <taxon>Bacteria</taxon>
        <taxon>Pseudomonadati</taxon>
        <taxon>Pseudomonadota</taxon>
        <taxon>Gammaproteobacteria</taxon>
        <taxon>Moraxellales</taxon>
        <taxon>Moraxellaceae</taxon>
        <taxon>Acinetobacter</taxon>
        <taxon>Acinetobacter calcoaceticus/baumannii complex</taxon>
    </lineage>
</organism>
<dbReference type="InterPro" id="IPR053860">
    <property type="entry name" value="DUF6932"/>
</dbReference>
<evidence type="ECO:0000313" key="1">
    <source>
        <dbReference type="EMBL" id="MDD9319157.1"/>
    </source>
</evidence>
<accession>A0AB35K1K2</accession>
<evidence type="ECO:0000313" key="2">
    <source>
        <dbReference type="Proteomes" id="UP001150055"/>
    </source>
</evidence>
<proteinExistence type="predicted"/>
<gene>
    <name evidence="1" type="ORF">M0O54_03315</name>
</gene>
<evidence type="ECO:0008006" key="3">
    <source>
        <dbReference type="Google" id="ProtNLM"/>
    </source>
</evidence>
<dbReference type="Proteomes" id="UP001150055">
    <property type="component" value="Unassembled WGS sequence"/>
</dbReference>
<dbReference type="AlphaFoldDB" id="A0AB35K1K2"/>
<name>A0AB35K1K2_9GAMM</name>
<reference evidence="1" key="1">
    <citation type="submission" date="2022-12" db="EMBL/GenBank/DDBJ databases">
        <title>Acinetobacter lactucae: Emerging opportunistic pathogenic species of genus Acinetobacter isolated from immunocompromised patients in clinical settings of India.</title>
        <authorList>
            <person name="Amar A.K."/>
            <person name="Sawant A.R."/>
            <person name="Meera M."/>
            <person name="Tomar A."/>
            <person name="Sistla S."/>
            <person name="Prashanth K."/>
        </authorList>
    </citation>
    <scope>NUCLEOTIDE SEQUENCE</scope>
    <source>
        <strain evidence="1">PKAL1828C</strain>
    </source>
</reference>
<protein>
    <recommendedName>
        <fullName evidence="3">Alpha/beta hydrolase</fullName>
    </recommendedName>
</protein>
<dbReference type="Pfam" id="PF22014">
    <property type="entry name" value="DUF6932"/>
    <property type="match status" value="1"/>
</dbReference>
<dbReference type="InterPro" id="IPR029058">
    <property type="entry name" value="AB_hydrolase_fold"/>
</dbReference>
<comment type="caution">
    <text evidence="1">The sequence shown here is derived from an EMBL/GenBank/DDBJ whole genome shotgun (WGS) entry which is preliminary data.</text>
</comment>
<dbReference type="SUPFAM" id="SSF53474">
    <property type="entry name" value="alpha/beta-Hydrolases"/>
    <property type="match status" value="1"/>
</dbReference>
<dbReference type="RefSeq" id="WP_274578859.1">
    <property type="nucleotide sequence ID" value="NZ_JALNTG010000010.1"/>
</dbReference>